<proteinExistence type="predicted"/>
<sequence length="730" mass="74859">MGPDGRTITHMIRVVTRRGLRALVAMTSALAMTLVGVGAAGADTDRAGAAPTTTTAAAAVPASWSFSGSGFGHGVGMSQYGALAQAKAGRSAQQILASYYTGTTYDQVPDTQTIRVNIVSGATTTSVSGRATGTNGGRLTVTAGGRTLTTGAGQTLTLRRSGSSVVASCSGCSPTSVTGSSVQVTWDESRTDLGLGAKRYRHAPFVITPTPGAATLQGVLHLRLADEYLDQIREVPWSWPRAALEAQAAAARSYALRKVSAGVRSACACHVHDSISDQVYGPVPEGAEASAWPQWRAAVAAGGSSTTGYVPRYGGQIIEALYSSSSSGRTVNNEDVFLGAPVPYLRSVSDPWSTTADNPRRSWTTTVTGTKLASAFGLPDVAALNLSDRTSAGTVRTAVATSSTGATRSMGGDAMRRALGLSSAATQRPISRTAGASAADLAAEVSRSSVPVSARSVVIASSYESDVAHLVMARPLAGSLGAPLLLSGRNQLTGATVRELDRRGSQVTRAYVVAGSPMVTSSVVDQLRARGIAVTRVGLSDKDATGAAVVDLMRQQGPVTVAAASTQASVPEAGAFAAVAGPRREPIVWAGSTRVGWRSKAALTRAGVRTVRLIGPTTRVPSAVASDLVASGFRTMRFTGSSSSLVSAQLADYFRNSYTGTRVVLARTGGGRTSDPAIAAGQRAPVLVVTTSAPGSVTSLVQRSPHWPAVRALGPTTRVSSASLTKVRRA</sequence>
<dbReference type="Pfam" id="PF08486">
    <property type="entry name" value="SpoIID"/>
    <property type="match status" value="1"/>
</dbReference>
<dbReference type="NCBIfam" id="TIGR02669">
    <property type="entry name" value="SpoIID_LytB"/>
    <property type="match status" value="1"/>
</dbReference>
<dbReference type="Proteomes" id="UP000192634">
    <property type="component" value="Unassembled WGS sequence"/>
</dbReference>
<protein>
    <submittedName>
        <fullName evidence="3">SpoIID/LytB domain protein</fullName>
    </submittedName>
</protein>
<dbReference type="InterPro" id="IPR013693">
    <property type="entry name" value="SpoIID/LytB_N"/>
</dbReference>
<accession>A0A1W1ZUQ3</accession>
<reference evidence="3 4" key="1">
    <citation type="submission" date="2017-04" db="EMBL/GenBank/DDBJ databases">
        <authorList>
            <person name="Afonso C.L."/>
            <person name="Miller P.J."/>
            <person name="Scott M.A."/>
            <person name="Spackman E."/>
            <person name="Goraichik I."/>
            <person name="Dimitrov K.M."/>
            <person name="Suarez D.L."/>
            <person name="Swayne D.E."/>
        </authorList>
    </citation>
    <scope>NUCLEOTIDE SEQUENCE [LARGE SCALE GENOMIC DNA]</scope>
    <source>
        <strain evidence="3 4">CGMCC 1.12511</strain>
    </source>
</reference>
<dbReference type="EMBL" id="FWXN01000004">
    <property type="protein sequence ID" value="SMC51808.1"/>
    <property type="molecule type" value="Genomic_DNA"/>
</dbReference>
<keyword evidence="1" id="KW-1133">Transmembrane helix</keyword>
<feature type="domain" description="Sporulation stage II protein D amidase enhancer LytB N-terminal" evidence="2">
    <location>
        <begin position="228"/>
        <end position="301"/>
    </location>
</feature>
<organism evidence="3 4">
    <name type="scientific">Janibacter indicus</name>
    <dbReference type="NCBI Taxonomy" id="857417"/>
    <lineage>
        <taxon>Bacteria</taxon>
        <taxon>Bacillati</taxon>
        <taxon>Actinomycetota</taxon>
        <taxon>Actinomycetes</taxon>
        <taxon>Micrococcales</taxon>
        <taxon>Intrasporangiaceae</taxon>
        <taxon>Janibacter</taxon>
    </lineage>
</organism>
<dbReference type="AlphaFoldDB" id="A0A1W1ZUQ3"/>
<feature type="transmembrane region" description="Helical" evidence="1">
    <location>
        <begin position="20"/>
        <end position="42"/>
    </location>
</feature>
<dbReference type="InterPro" id="IPR013486">
    <property type="entry name" value="SpoIID/LytB"/>
</dbReference>
<keyword evidence="1" id="KW-0472">Membrane</keyword>
<evidence type="ECO:0000313" key="4">
    <source>
        <dbReference type="Proteomes" id="UP000192634"/>
    </source>
</evidence>
<evidence type="ECO:0000313" key="3">
    <source>
        <dbReference type="EMBL" id="SMC51808.1"/>
    </source>
</evidence>
<evidence type="ECO:0000256" key="1">
    <source>
        <dbReference type="SAM" id="Phobius"/>
    </source>
</evidence>
<keyword evidence="1" id="KW-0812">Transmembrane</keyword>
<gene>
    <name evidence="3" type="ORF">SAMN06296429_104230</name>
</gene>
<name>A0A1W1ZUQ3_9MICO</name>
<dbReference type="GO" id="GO:0030435">
    <property type="term" value="P:sporulation resulting in formation of a cellular spore"/>
    <property type="evidence" value="ECO:0007669"/>
    <property type="project" value="InterPro"/>
</dbReference>
<evidence type="ECO:0000259" key="2">
    <source>
        <dbReference type="Pfam" id="PF08486"/>
    </source>
</evidence>